<dbReference type="InterPro" id="IPR008271">
    <property type="entry name" value="Ser/Thr_kinase_AS"/>
</dbReference>
<evidence type="ECO:0000256" key="10">
    <source>
        <dbReference type="PROSITE-ProRule" id="PRU10141"/>
    </source>
</evidence>
<keyword evidence="6 14" id="KW-0418">Kinase</keyword>
<dbReference type="GO" id="GO:0005524">
    <property type="term" value="F:ATP binding"/>
    <property type="evidence" value="ECO:0007669"/>
    <property type="project" value="UniProtKB-UniRule"/>
</dbReference>
<dbReference type="GO" id="GO:0004674">
    <property type="term" value="F:protein serine/threonine kinase activity"/>
    <property type="evidence" value="ECO:0007669"/>
    <property type="project" value="UniProtKB-KW"/>
</dbReference>
<dbReference type="InterPro" id="IPR051138">
    <property type="entry name" value="PIM_Ser/Thr_kinase"/>
</dbReference>
<comment type="catalytic activity">
    <reaction evidence="8">
        <text>L-threonyl-[protein] + ATP = O-phospho-L-threonyl-[protein] + ADP + H(+)</text>
        <dbReference type="Rhea" id="RHEA:46608"/>
        <dbReference type="Rhea" id="RHEA-COMP:11060"/>
        <dbReference type="Rhea" id="RHEA-COMP:11605"/>
        <dbReference type="ChEBI" id="CHEBI:15378"/>
        <dbReference type="ChEBI" id="CHEBI:30013"/>
        <dbReference type="ChEBI" id="CHEBI:30616"/>
        <dbReference type="ChEBI" id="CHEBI:61977"/>
        <dbReference type="ChEBI" id="CHEBI:456216"/>
        <dbReference type="EC" id="2.7.11.1"/>
    </reaction>
</comment>
<dbReference type="SUPFAM" id="SSF56112">
    <property type="entry name" value="Protein kinase-like (PK-like)"/>
    <property type="match status" value="1"/>
</dbReference>
<feature type="region of interest" description="Disordered" evidence="12">
    <location>
        <begin position="1"/>
        <end position="109"/>
    </location>
</feature>
<feature type="binding site" evidence="10">
    <location>
        <position position="152"/>
    </location>
    <ligand>
        <name>ATP</name>
        <dbReference type="ChEBI" id="CHEBI:30616"/>
    </ligand>
</feature>
<evidence type="ECO:0000256" key="12">
    <source>
        <dbReference type="SAM" id="MobiDB-lite"/>
    </source>
</evidence>
<dbReference type="GO" id="GO:0005737">
    <property type="term" value="C:cytoplasm"/>
    <property type="evidence" value="ECO:0007669"/>
    <property type="project" value="TreeGrafter"/>
</dbReference>
<dbReference type="EMBL" id="JAICCE010000017">
    <property type="protein sequence ID" value="KAG9266183.1"/>
    <property type="molecule type" value="Genomic_DNA"/>
</dbReference>
<dbReference type="EC" id="2.7.11.1" evidence="2"/>
<reference evidence="14 15" key="1">
    <citation type="submission" date="2021-07" db="EMBL/GenBank/DDBJ databases">
        <authorList>
            <person name="Imarazene B."/>
            <person name="Zahm M."/>
            <person name="Klopp C."/>
            <person name="Cabau C."/>
            <person name="Beille S."/>
            <person name="Jouanno E."/>
            <person name="Castinel A."/>
            <person name="Lluch J."/>
            <person name="Gil L."/>
            <person name="Kuchtly C."/>
            <person name="Lopez Roques C."/>
            <person name="Donnadieu C."/>
            <person name="Parrinello H."/>
            <person name="Journot L."/>
            <person name="Du K."/>
            <person name="Schartl M."/>
            <person name="Retaux S."/>
            <person name="Guiguen Y."/>
        </authorList>
    </citation>
    <scope>NUCLEOTIDE SEQUENCE [LARGE SCALE GENOMIC DNA]</scope>
    <source>
        <strain evidence="14">Pach_M1</strain>
        <tissue evidence="14">Testis</tissue>
    </source>
</reference>
<sequence>KDLPNTEAQVYKKRKTEETWPERQWQRQWQRNTPKPGEGGKVKDLPNTEAQLYKKRKTEETWPERQWQRNTPKPGEGEKVKDLPNTEAQVYKKRKTEETRPERQWQRNTPKPDTFAACYVTGYKLGEGGFGAVFAGTRIYDGLEVAIKFVMKQRNDKYIRDPAGRIVPYEVAMMMRMSNPPVKNIIRLIEWFDEPERYILIVERPHLCEDLETFIYRCGGSINERTAKTIMFQAVQAARTCHQRGVLHRDIKLGNFLINPLTLELKLIDFGCADWVKYTGYDYFAGTRSYCPPEYLIERRYHAKPATVWSLGVLLYRMVCGFLPFRNDQEICKGLTHIRGGLSYECRDLISWCLQYSPNRRACFGQILYHNWFNGFHA</sequence>
<evidence type="ECO:0000313" key="15">
    <source>
        <dbReference type="Proteomes" id="UP000752171"/>
    </source>
</evidence>
<evidence type="ECO:0000256" key="2">
    <source>
        <dbReference type="ARBA" id="ARBA00012513"/>
    </source>
</evidence>
<dbReference type="PROSITE" id="PS00107">
    <property type="entry name" value="PROTEIN_KINASE_ATP"/>
    <property type="match status" value="1"/>
</dbReference>
<keyword evidence="5 10" id="KW-0547">Nucleotide-binding</keyword>
<evidence type="ECO:0000256" key="4">
    <source>
        <dbReference type="ARBA" id="ARBA00022679"/>
    </source>
</evidence>
<dbReference type="Proteomes" id="UP000752171">
    <property type="component" value="Unassembled WGS sequence"/>
</dbReference>
<evidence type="ECO:0000256" key="6">
    <source>
        <dbReference type="ARBA" id="ARBA00022777"/>
    </source>
</evidence>
<dbReference type="PANTHER" id="PTHR22984:SF11">
    <property type="entry name" value="AURORA KINASE-RELATED"/>
    <property type="match status" value="1"/>
</dbReference>
<dbReference type="GO" id="GO:0043066">
    <property type="term" value="P:negative regulation of apoptotic process"/>
    <property type="evidence" value="ECO:0007669"/>
    <property type="project" value="TreeGrafter"/>
</dbReference>
<evidence type="ECO:0000256" key="9">
    <source>
        <dbReference type="ARBA" id="ARBA00048679"/>
    </source>
</evidence>
<feature type="compositionally biased region" description="Basic and acidic residues" evidence="12">
    <location>
        <begin position="57"/>
        <end position="67"/>
    </location>
</feature>
<evidence type="ECO:0000256" key="8">
    <source>
        <dbReference type="ARBA" id="ARBA00047899"/>
    </source>
</evidence>
<dbReference type="AlphaFoldDB" id="A0A8T2L3Q7"/>
<gene>
    <name evidence="14" type="primary">PIM1</name>
    <name evidence="14" type="ORF">AMEX_G20693</name>
</gene>
<keyword evidence="3 11" id="KW-0723">Serine/threonine-protein kinase</keyword>
<evidence type="ECO:0000256" key="11">
    <source>
        <dbReference type="RuleBase" id="RU000304"/>
    </source>
</evidence>
<name>A0A8T2L3Q7_ASTMX</name>
<comment type="catalytic activity">
    <reaction evidence="9">
        <text>L-seryl-[protein] + ATP = O-phospho-L-seryl-[protein] + ADP + H(+)</text>
        <dbReference type="Rhea" id="RHEA:17989"/>
        <dbReference type="Rhea" id="RHEA-COMP:9863"/>
        <dbReference type="Rhea" id="RHEA-COMP:11604"/>
        <dbReference type="ChEBI" id="CHEBI:15378"/>
        <dbReference type="ChEBI" id="CHEBI:29999"/>
        <dbReference type="ChEBI" id="CHEBI:30616"/>
        <dbReference type="ChEBI" id="CHEBI:83421"/>
        <dbReference type="ChEBI" id="CHEBI:456216"/>
        <dbReference type="EC" id="2.7.11.1"/>
    </reaction>
</comment>
<dbReference type="PROSITE" id="PS00108">
    <property type="entry name" value="PROTEIN_KINASE_ST"/>
    <property type="match status" value="1"/>
</dbReference>
<dbReference type="InterPro" id="IPR000719">
    <property type="entry name" value="Prot_kinase_dom"/>
</dbReference>
<dbReference type="GO" id="GO:0007346">
    <property type="term" value="P:regulation of mitotic cell cycle"/>
    <property type="evidence" value="ECO:0007669"/>
    <property type="project" value="TreeGrafter"/>
</dbReference>
<dbReference type="Pfam" id="PF00069">
    <property type="entry name" value="Pkinase"/>
    <property type="match status" value="1"/>
</dbReference>
<dbReference type="InterPro" id="IPR017441">
    <property type="entry name" value="Protein_kinase_ATP_BS"/>
</dbReference>
<organism evidence="14 15">
    <name type="scientific">Astyanax mexicanus</name>
    <name type="common">Blind cave fish</name>
    <name type="synonym">Astyanax fasciatus mexicanus</name>
    <dbReference type="NCBI Taxonomy" id="7994"/>
    <lineage>
        <taxon>Eukaryota</taxon>
        <taxon>Metazoa</taxon>
        <taxon>Chordata</taxon>
        <taxon>Craniata</taxon>
        <taxon>Vertebrata</taxon>
        <taxon>Euteleostomi</taxon>
        <taxon>Actinopterygii</taxon>
        <taxon>Neopterygii</taxon>
        <taxon>Teleostei</taxon>
        <taxon>Ostariophysi</taxon>
        <taxon>Characiformes</taxon>
        <taxon>Characoidei</taxon>
        <taxon>Acestrorhamphidae</taxon>
        <taxon>Acestrorhamphinae</taxon>
        <taxon>Astyanax</taxon>
    </lineage>
</organism>
<accession>A0A8T2L3Q7</accession>
<proteinExistence type="inferred from homology"/>
<comment type="similarity">
    <text evidence="1">Belongs to the protein kinase superfamily. CAMK Ser/Thr protein kinase family. PIM subfamily.</text>
</comment>
<dbReference type="PROSITE" id="PS50011">
    <property type="entry name" value="PROTEIN_KINASE_DOM"/>
    <property type="match status" value="1"/>
</dbReference>
<dbReference type="PANTHER" id="PTHR22984">
    <property type="entry name" value="SERINE/THREONINE-PROTEIN KINASE PIM"/>
    <property type="match status" value="1"/>
</dbReference>
<dbReference type="Gene3D" id="1.10.510.10">
    <property type="entry name" value="Transferase(Phosphotransferase) domain 1"/>
    <property type="match status" value="1"/>
</dbReference>
<evidence type="ECO:0000313" key="14">
    <source>
        <dbReference type="EMBL" id="KAG9266183.1"/>
    </source>
</evidence>
<keyword evidence="4" id="KW-0808">Transferase</keyword>
<feature type="domain" description="Protein kinase" evidence="13">
    <location>
        <begin position="119"/>
        <end position="373"/>
    </location>
</feature>
<dbReference type="Gene3D" id="3.30.200.20">
    <property type="entry name" value="Phosphorylase Kinase, domain 1"/>
    <property type="match status" value="1"/>
</dbReference>
<dbReference type="OrthoDB" id="10252171at2759"/>
<dbReference type="SMART" id="SM00220">
    <property type="entry name" value="S_TKc"/>
    <property type="match status" value="1"/>
</dbReference>
<dbReference type="FunFam" id="1.10.510.10:FF:000392">
    <property type="entry name" value="Pim proto-oncogene, serine/threonine kinase,-related 152"/>
    <property type="match status" value="1"/>
</dbReference>
<evidence type="ECO:0000256" key="1">
    <source>
        <dbReference type="ARBA" id="ARBA00005505"/>
    </source>
</evidence>
<evidence type="ECO:0000256" key="5">
    <source>
        <dbReference type="ARBA" id="ARBA00022741"/>
    </source>
</evidence>
<evidence type="ECO:0000256" key="3">
    <source>
        <dbReference type="ARBA" id="ARBA00022527"/>
    </source>
</evidence>
<evidence type="ECO:0000256" key="7">
    <source>
        <dbReference type="ARBA" id="ARBA00022840"/>
    </source>
</evidence>
<keyword evidence="7 10" id="KW-0067">ATP-binding</keyword>
<comment type="caution">
    <text evidence="14">The sequence shown here is derived from an EMBL/GenBank/DDBJ whole genome shotgun (WGS) entry which is preliminary data.</text>
</comment>
<feature type="compositionally biased region" description="Basic and acidic residues" evidence="12">
    <location>
        <begin position="75"/>
        <end position="84"/>
    </location>
</feature>
<evidence type="ECO:0000259" key="13">
    <source>
        <dbReference type="PROSITE" id="PS50011"/>
    </source>
</evidence>
<feature type="non-terminal residue" evidence="14">
    <location>
        <position position="378"/>
    </location>
</feature>
<protein>
    <recommendedName>
        <fullName evidence="2">non-specific serine/threonine protein kinase</fullName>
        <ecNumber evidence="2">2.7.11.1</ecNumber>
    </recommendedName>
</protein>
<feature type="compositionally biased region" description="Basic and acidic residues" evidence="12">
    <location>
        <begin position="15"/>
        <end position="25"/>
    </location>
</feature>
<feature type="compositionally biased region" description="Basic and acidic residues" evidence="12">
    <location>
        <begin position="95"/>
        <end position="105"/>
    </location>
</feature>
<dbReference type="InterPro" id="IPR011009">
    <property type="entry name" value="Kinase-like_dom_sf"/>
</dbReference>